<name>A0A644WHA7_9ZZZZ</name>
<accession>A0A644WHA7</accession>
<sequence>MAVIRHLSFGGQGDGPSSLLHFPAQIVHAFLVVSSILNGDESETREEELGGVARPIEYIASV</sequence>
<protein>
    <submittedName>
        <fullName evidence="1">Uncharacterized protein</fullName>
    </submittedName>
</protein>
<dbReference type="AlphaFoldDB" id="A0A644WHA7"/>
<gene>
    <name evidence="1" type="ORF">SDC9_49106</name>
</gene>
<reference evidence="1" key="1">
    <citation type="submission" date="2019-08" db="EMBL/GenBank/DDBJ databases">
        <authorList>
            <person name="Kucharzyk K."/>
            <person name="Murdoch R.W."/>
            <person name="Higgins S."/>
            <person name="Loffler F."/>
        </authorList>
    </citation>
    <scope>NUCLEOTIDE SEQUENCE</scope>
</reference>
<comment type="caution">
    <text evidence="1">The sequence shown here is derived from an EMBL/GenBank/DDBJ whole genome shotgun (WGS) entry which is preliminary data.</text>
</comment>
<proteinExistence type="predicted"/>
<organism evidence="1">
    <name type="scientific">bioreactor metagenome</name>
    <dbReference type="NCBI Taxonomy" id="1076179"/>
    <lineage>
        <taxon>unclassified sequences</taxon>
        <taxon>metagenomes</taxon>
        <taxon>ecological metagenomes</taxon>
    </lineage>
</organism>
<evidence type="ECO:0000313" key="1">
    <source>
        <dbReference type="EMBL" id="MPM02851.1"/>
    </source>
</evidence>
<dbReference type="EMBL" id="VSSQ01000902">
    <property type="protein sequence ID" value="MPM02851.1"/>
    <property type="molecule type" value="Genomic_DNA"/>
</dbReference>